<evidence type="ECO:0000313" key="1">
    <source>
        <dbReference type="EMBL" id="GFS63835.1"/>
    </source>
</evidence>
<protein>
    <submittedName>
        <fullName evidence="1">Uncharacterized protein</fullName>
    </submittedName>
</protein>
<comment type="caution">
    <text evidence="1">The sequence shown here is derived from an EMBL/GenBank/DDBJ whole genome shotgun (WGS) entry which is preliminary data.</text>
</comment>
<gene>
    <name evidence="1" type="ORF">TNIN_327001</name>
</gene>
<dbReference type="AlphaFoldDB" id="A0A8X6MK79"/>
<name>A0A8X6MK79_9ARAC</name>
<keyword evidence="2" id="KW-1185">Reference proteome</keyword>
<reference evidence="1" key="1">
    <citation type="submission" date="2020-08" db="EMBL/GenBank/DDBJ databases">
        <title>Multicomponent nature underlies the extraordinary mechanical properties of spider dragline silk.</title>
        <authorList>
            <person name="Kono N."/>
            <person name="Nakamura H."/>
            <person name="Mori M."/>
            <person name="Yoshida Y."/>
            <person name="Ohtoshi R."/>
            <person name="Malay A.D."/>
            <person name="Moran D.A.P."/>
            <person name="Tomita M."/>
            <person name="Numata K."/>
            <person name="Arakawa K."/>
        </authorList>
    </citation>
    <scope>NUCLEOTIDE SEQUENCE</scope>
</reference>
<dbReference type="Proteomes" id="UP000886998">
    <property type="component" value="Unassembled WGS sequence"/>
</dbReference>
<sequence length="177" mass="20453">MHYEFELQHIPRQQAIENQREQHEFELQKLRFESDLDILWLETEIENSQLVRNTSSIFKQRKIITNSTNSKTVCSQVMVIDLRSETYIYTLLNVANENLVAVEISASNVQTNGQNLKGGENVAFSVVSFDSEIIFVLFRSVLECWKSNLITLLNESDTNMCIISFKLLGLLQFCLIL</sequence>
<evidence type="ECO:0000313" key="2">
    <source>
        <dbReference type="Proteomes" id="UP000886998"/>
    </source>
</evidence>
<accession>A0A8X6MK79</accession>
<dbReference type="EMBL" id="BMAV01027959">
    <property type="protein sequence ID" value="GFS63835.1"/>
    <property type="molecule type" value="Genomic_DNA"/>
</dbReference>
<proteinExistence type="predicted"/>
<organism evidence="1 2">
    <name type="scientific">Trichonephila inaurata madagascariensis</name>
    <dbReference type="NCBI Taxonomy" id="2747483"/>
    <lineage>
        <taxon>Eukaryota</taxon>
        <taxon>Metazoa</taxon>
        <taxon>Ecdysozoa</taxon>
        <taxon>Arthropoda</taxon>
        <taxon>Chelicerata</taxon>
        <taxon>Arachnida</taxon>
        <taxon>Araneae</taxon>
        <taxon>Araneomorphae</taxon>
        <taxon>Entelegynae</taxon>
        <taxon>Araneoidea</taxon>
        <taxon>Nephilidae</taxon>
        <taxon>Trichonephila</taxon>
        <taxon>Trichonephila inaurata</taxon>
    </lineage>
</organism>